<dbReference type="Pfam" id="PF00817">
    <property type="entry name" value="IMS"/>
    <property type="match status" value="1"/>
</dbReference>
<dbReference type="SUPFAM" id="SSF56672">
    <property type="entry name" value="DNA/RNA polymerases"/>
    <property type="match status" value="1"/>
</dbReference>
<protein>
    <recommendedName>
        <fullName evidence="3">UmuC domain-containing protein</fullName>
    </recommendedName>
</protein>
<dbReference type="EMBL" id="HG810023">
    <property type="protein sequence ID" value="CDN39417.1"/>
    <property type="molecule type" value="Genomic_DNA"/>
</dbReference>
<dbReference type="GO" id="GO:0005829">
    <property type="term" value="C:cytosol"/>
    <property type="evidence" value="ECO:0007669"/>
    <property type="project" value="TreeGrafter"/>
</dbReference>
<dbReference type="GO" id="GO:0003887">
    <property type="term" value="F:DNA-directed DNA polymerase activity"/>
    <property type="evidence" value="ECO:0007669"/>
    <property type="project" value="TreeGrafter"/>
</dbReference>
<dbReference type="Proteomes" id="UP000030682">
    <property type="component" value="Unassembled WGS sequence"/>
</dbReference>
<name>W8YL37_BACTU</name>
<dbReference type="AlphaFoldDB" id="W8YL37"/>
<organism evidence="4">
    <name type="scientific">Bacillus thuringiensis DB27</name>
    <dbReference type="NCBI Taxonomy" id="1431339"/>
    <lineage>
        <taxon>Bacteria</taxon>
        <taxon>Bacillati</taxon>
        <taxon>Bacillota</taxon>
        <taxon>Bacilli</taxon>
        <taxon>Bacillales</taxon>
        <taxon>Bacillaceae</taxon>
        <taxon>Bacillus</taxon>
        <taxon>Bacillus cereus group</taxon>
    </lineage>
</organism>
<evidence type="ECO:0000256" key="2">
    <source>
        <dbReference type="ARBA" id="ARBA00022763"/>
    </source>
</evidence>
<comment type="similarity">
    <text evidence="1">Belongs to the DNA polymerase type-Y family.</text>
</comment>
<dbReference type="Pfam" id="PF11798">
    <property type="entry name" value="IMS_HHH"/>
    <property type="match status" value="1"/>
</dbReference>
<dbReference type="Gene3D" id="3.30.70.270">
    <property type="match status" value="1"/>
</dbReference>
<evidence type="ECO:0000256" key="1">
    <source>
        <dbReference type="ARBA" id="ARBA00010945"/>
    </source>
</evidence>
<reference evidence="4" key="1">
    <citation type="submission" date="2014-01" db="EMBL/GenBank/DDBJ databases">
        <title>Draft genome sequence of highly nematicidal Bacillus thuringiensis DB27.</title>
        <authorList>
            <person name="Iatsenko I."/>
            <person name="Pickard D."/>
            <person name="Corton C."/>
            <person name="Dougan G."/>
            <person name="Sommer R.J."/>
        </authorList>
    </citation>
    <scope>NUCLEOTIDE SEQUENCE [LARGE SCALE GENOMIC DNA]</scope>
    <source>
        <strain evidence="4">DB27</strain>
    </source>
</reference>
<dbReference type="InterPro" id="IPR043128">
    <property type="entry name" value="Rev_trsase/Diguanyl_cyclase"/>
</dbReference>
<reference evidence="4" key="2">
    <citation type="submission" date="2014-01" db="EMBL/GenBank/DDBJ databases">
        <authorList>
            <person name="Aslett M."/>
        </authorList>
    </citation>
    <scope>NUCLEOTIDE SEQUENCE [LARGE SCALE GENOMIC DNA]</scope>
    <source>
        <strain evidence="4">DB27</strain>
    </source>
</reference>
<dbReference type="PANTHER" id="PTHR11076">
    <property type="entry name" value="DNA REPAIR POLYMERASE UMUC / TRANSFERASE FAMILY MEMBER"/>
    <property type="match status" value="1"/>
</dbReference>
<proteinExistence type="inferred from homology"/>
<dbReference type="InterPro" id="IPR050116">
    <property type="entry name" value="DNA_polymerase-Y"/>
</dbReference>
<dbReference type="PANTHER" id="PTHR11076:SF35">
    <property type="entry name" value="DNA REPAIR PROTEIN HOMOLOG YOBH"/>
    <property type="match status" value="1"/>
</dbReference>
<dbReference type="GO" id="GO:0042276">
    <property type="term" value="P:error-prone translesion synthesis"/>
    <property type="evidence" value="ECO:0007669"/>
    <property type="project" value="TreeGrafter"/>
</dbReference>
<dbReference type="GO" id="GO:0006281">
    <property type="term" value="P:DNA repair"/>
    <property type="evidence" value="ECO:0007669"/>
    <property type="project" value="InterPro"/>
</dbReference>
<accession>W8YL37</accession>
<dbReference type="InterPro" id="IPR024728">
    <property type="entry name" value="PolY_HhH_motif"/>
</dbReference>
<dbReference type="InterPro" id="IPR001126">
    <property type="entry name" value="UmuC"/>
</dbReference>
<dbReference type="PROSITE" id="PS50173">
    <property type="entry name" value="UMUC"/>
    <property type="match status" value="1"/>
</dbReference>
<keyword evidence="2" id="KW-0227">DNA damage</keyword>
<dbReference type="InterPro" id="IPR043502">
    <property type="entry name" value="DNA/RNA_pol_sf"/>
</dbReference>
<evidence type="ECO:0000313" key="4">
    <source>
        <dbReference type="EMBL" id="CDN39417.1"/>
    </source>
</evidence>
<feature type="domain" description="UmuC" evidence="3">
    <location>
        <begin position="17"/>
        <end position="82"/>
    </location>
</feature>
<evidence type="ECO:0000259" key="3">
    <source>
        <dbReference type="PROSITE" id="PS50173"/>
    </source>
</evidence>
<dbReference type="GO" id="GO:0009432">
    <property type="term" value="P:SOS response"/>
    <property type="evidence" value="ECO:0007669"/>
    <property type="project" value="TreeGrafter"/>
</dbReference>
<gene>
    <name evidence="4" type="ORF">BTDB27_p000080</name>
</gene>
<sequence>MQRTAHLFRRDPIVIAKRIQKEIYDTTGITASIGIAPNLFLAKVALDVESKHSNSRIAMWLYEDVSKKLWGIKSLQKLWGIGKATEEALHSMVDWFGSLGLL</sequence>
<dbReference type="HOGENOM" id="CLU_179086_0_0_9"/>